<dbReference type="Gene3D" id="3.40.50.1000">
    <property type="entry name" value="HAD superfamily/HAD-like"/>
    <property type="match status" value="1"/>
</dbReference>
<dbReference type="SUPFAM" id="SSF56784">
    <property type="entry name" value="HAD-like"/>
    <property type="match status" value="1"/>
</dbReference>
<dbReference type="InterPro" id="IPR036412">
    <property type="entry name" value="HAD-like_sf"/>
</dbReference>
<dbReference type="GO" id="GO:0005829">
    <property type="term" value="C:cytosol"/>
    <property type="evidence" value="ECO:0007669"/>
    <property type="project" value="TreeGrafter"/>
</dbReference>
<proteinExistence type="predicted"/>
<protein>
    <submittedName>
        <fullName evidence="1">HAD hydrolase-like protein</fullName>
    </submittedName>
</protein>
<dbReference type="Proteomes" id="UP000660861">
    <property type="component" value="Unassembled WGS sequence"/>
</dbReference>
<accession>A0A926E7V7</accession>
<dbReference type="GO" id="GO:0016787">
    <property type="term" value="F:hydrolase activity"/>
    <property type="evidence" value="ECO:0007669"/>
    <property type="project" value="UniProtKB-KW"/>
</dbReference>
<gene>
    <name evidence="1" type="ORF">H8709_01365</name>
</gene>
<evidence type="ECO:0000313" key="1">
    <source>
        <dbReference type="EMBL" id="MBC8569480.1"/>
    </source>
</evidence>
<name>A0A926E7V7_9FIRM</name>
<dbReference type="InterPro" id="IPR023214">
    <property type="entry name" value="HAD_sf"/>
</dbReference>
<comment type="caution">
    <text evidence="1">The sequence shown here is derived from an EMBL/GenBank/DDBJ whole genome shotgun (WGS) entry which is preliminary data.</text>
</comment>
<dbReference type="EMBL" id="JACRTC010000001">
    <property type="protein sequence ID" value="MBC8569480.1"/>
    <property type="molecule type" value="Genomic_DNA"/>
</dbReference>
<sequence>MKYDLVLFDLDGTMLDTGNGICECAWSVLDELGMPRPDREQMRRFVGPPLEITFPTVAGTDPETTVKAAAMYRQRYDEYAERGCVPYDGILDALHFVHSVSAKTGTATLKKEFHARRMLKHYHLAEHLDFIAGVDDAGERATKELVVAHAMRGLGVSDPGKVVLIGDTEYDARGAMAAGIDFIGVTYGYGFASKEEIAAFPHVYAADTVAEVIAYLKK</sequence>
<keyword evidence="1" id="KW-0378">Hydrolase</keyword>
<dbReference type="InterPro" id="IPR041492">
    <property type="entry name" value="HAD_2"/>
</dbReference>
<dbReference type="PANTHER" id="PTHR43434:SF20">
    <property type="entry name" value="5'-NUCLEOTIDASE"/>
    <property type="match status" value="1"/>
</dbReference>
<reference evidence="1" key="1">
    <citation type="submission" date="2020-08" db="EMBL/GenBank/DDBJ databases">
        <title>Genome public.</title>
        <authorList>
            <person name="Liu C."/>
            <person name="Sun Q."/>
        </authorList>
    </citation>
    <scope>NUCLEOTIDE SEQUENCE</scope>
    <source>
        <strain evidence="1">NSJ-54</strain>
    </source>
</reference>
<dbReference type="PANTHER" id="PTHR43434">
    <property type="entry name" value="PHOSPHOGLYCOLATE PHOSPHATASE"/>
    <property type="match status" value="1"/>
</dbReference>
<dbReference type="GO" id="GO:0004713">
    <property type="term" value="F:protein tyrosine kinase activity"/>
    <property type="evidence" value="ECO:0007669"/>
    <property type="project" value="TreeGrafter"/>
</dbReference>
<dbReference type="RefSeq" id="WP_262396578.1">
    <property type="nucleotide sequence ID" value="NZ_JACRTC010000001.1"/>
</dbReference>
<organism evidence="1 2">
    <name type="scientific">Zongyangia hominis</name>
    <dbReference type="NCBI Taxonomy" id="2763677"/>
    <lineage>
        <taxon>Bacteria</taxon>
        <taxon>Bacillati</taxon>
        <taxon>Bacillota</taxon>
        <taxon>Clostridia</taxon>
        <taxon>Eubacteriales</taxon>
        <taxon>Oscillospiraceae</taxon>
        <taxon>Zongyangia</taxon>
    </lineage>
</organism>
<dbReference type="InterPro" id="IPR050155">
    <property type="entry name" value="HAD-like_hydrolase_sf"/>
</dbReference>
<dbReference type="InterPro" id="IPR023198">
    <property type="entry name" value="PGP-like_dom2"/>
</dbReference>
<evidence type="ECO:0000313" key="2">
    <source>
        <dbReference type="Proteomes" id="UP000660861"/>
    </source>
</evidence>
<keyword evidence="2" id="KW-1185">Reference proteome</keyword>
<dbReference type="Gene3D" id="1.10.150.240">
    <property type="entry name" value="Putative phosphatase, domain 2"/>
    <property type="match status" value="1"/>
</dbReference>
<dbReference type="AlphaFoldDB" id="A0A926E7V7"/>
<dbReference type="Pfam" id="PF13419">
    <property type="entry name" value="HAD_2"/>
    <property type="match status" value="1"/>
</dbReference>